<evidence type="ECO:0000313" key="1">
    <source>
        <dbReference type="EMBL" id="MCF6376455.1"/>
    </source>
</evidence>
<organism evidence="1 2">
    <name type="scientific">Nocardioides potassii</name>
    <dbReference type="NCBI Taxonomy" id="2911371"/>
    <lineage>
        <taxon>Bacteria</taxon>
        <taxon>Bacillati</taxon>
        <taxon>Actinomycetota</taxon>
        <taxon>Actinomycetes</taxon>
        <taxon>Propionibacteriales</taxon>
        <taxon>Nocardioidaceae</taxon>
        <taxon>Nocardioides</taxon>
    </lineage>
</organism>
<gene>
    <name evidence="1" type="ORF">L2K70_02460</name>
</gene>
<comment type="caution">
    <text evidence="1">The sequence shown here is derived from an EMBL/GenBank/DDBJ whole genome shotgun (WGS) entry which is preliminary data.</text>
</comment>
<name>A0ABS9H5B6_9ACTN</name>
<proteinExistence type="predicted"/>
<evidence type="ECO:0008006" key="3">
    <source>
        <dbReference type="Google" id="ProtNLM"/>
    </source>
</evidence>
<accession>A0ABS9H5B6</accession>
<dbReference type="InterPro" id="IPR024079">
    <property type="entry name" value="MetalloPept_cat_dom_sf"/>
</dbReference>
<keyword evidence="2" id="KW-1185">Reference proteome</keyword>
<dbReference type="SUPFAM" id="SSF55486">
    <property type="entry name" value="Metalloproteases ('zincins'), catalytic domain"/>
    <property type="match status" value="1"/>
</dbReference>
<dbReference type="Proteomes" id="UP001201161">
    <property type="component" value="Unassembled WGS sequence"/>
</dbReference>
<dbReference type="Gene3D" id="3.40.390.10">
    <property type="entry name" value="Collagenase (Catalytic Domain)"/>
    <property type="match status" value="1"/>
</dbReference>
<evidence type="ECO:0000313" key="2">
    <source>
        <dbReference type="Proteomes" id="UP001201161"/>
    </source>
</evidence>
<dbReference type="EMBL" id="JAKJHZ010000003">
    <property type="protein sequence ID" value="MCF6376455.1"/>
    <property type="molecule type" value="Genomic_DNA"/>
</dbReference>
<dbReference type="RefSeq" id="WP_236398481.1">
    <property type="nucleotide sequence ID" value="NZ_JAKJHZ010000003.1"/>
</dbReference>
<protein>
    <recommendedName>
        <fullName evidence="3">Matrixin family metalloprotease</fullName>
    </recommendedName>
</protein>
<reference evidence="1 2" key="1">
    <citation type="submission" date="2022-01" db="EMBL/GenBank/DDBJ databases">
        <title>Nocardioides sp. nov., an actinomycete isolated from mining soil.</title>
        <authorList>
            <person name="Liu L."/>
        </authorList>
    </citation>
    <scope>NUCLEOTIDE SEQUENCE [LARGE SCALE GENOMIC DNA]</scope>
    <source>
        <strain evidence="1 2">KLBMP 9356</strain>
    </source>
</reference>
<sequence length="242" mass="25378">MPRRTWTTVLATLAVLFAIVALHPSDRLAPVRRAIGLGSERVLPAPAVVRQGGTYAFTMTQPDDDGEPVGWDPCMVIRFQVNPEGEPAGGRALVDRAIARISAATGLAFEDEGDTVERPFPGGIKIFGGPDPVVIGWGTPAEYPDLAGAVAGVGGAMADQGRGRVHYVSGGVALDREAFTDVAVAQQPRVMEAIVLHELAHVVGLAHVSEPMELMFADNSGQVELGPGDREGLARLGSLPCD</sequence>